<dbReference type="GeneID" id="26683972"/>
<reference evidence="1 2" key="1">
    <citation type="journal article" date="2016" name="Virus Genes">
        <title>Genomic characterization of Salmonella bacteriophages isolated from India.</title>
        <authorList>
            <person name="Karpe Y.A."/>
            <person name="Kanade G.D."/>
            <person name="Pingale K.D."/>
            <person name="Arankalle V.A."/>
            <person name="Banerjee K."/>
        </authorList>
    </citation>
    <scope>NUCLEOTIDE SEQUENCE [LARGE SCALE GENOMIC DNA]</scope>
</reference>
<accession>A0A0N7CD01</accession>
<dbReference type="OrthoDB" id="38022at10239"/>
<dbReference type="RefSeq" id="YP_009221006.1">
    <property type="nucleotide sequence ID" value="NC_029042.1"/>
</dbReference>
<evidence type="ECO:0000313" key="1">
    <source>
        <dbReference type="EMBL" id="AKJ73864.1"/>
    </source>
</evidence>
<gene>
    <name evidence="1" type="ORF">SP38_262</name>
</gene>
<organism evidence="1 2">
    <name type="scientific">Salmonella phage 38</name>
    <dbReference type="NCBI Taxonomy" id="1654891"/>
    <lineage>
        <taxon>Viruses</taxon>
        <taxon>Duplodnaviria</taxon>
        <taxon>Heunggongvirae</taxon>
        <taxon>Uroviricota</taxon>
        <taxon>Caudoviricetes</taxon>
        <taxon>Pantevenvirales</taxon>
        <taxon>Ackermannviridae</taxon>
        <taxon>Cvivirinae</taxon>
        <taxon>Kuttervirus</taxon>
        <taxon>Kuttervirus kv38</taxon>
    </lineage>
</organism>
<evidence type="ECO:0000313" key="2">
    <source>
        <dbReference type="Proteomes" id="UP000201337"/>
    </source>
</evidence>
<sequence length="44" mass="4814">MLGLAHFHSIEFLFRSKKNTLLGKVMILAGGSIEKPPIGGFNQD</sequence>
<proteinExistence type="predicted"/>
<dbReference type="EMBL" id="KR296692">
    <property type="protein sequence ID" value="AKJ73864.1"/>
    <property type="molecule type" value="Genomic_DNA"/>
</dbReference>
<keyword evidence="2" id="KW-1185">Reference proteome</keyword>
<dbReference type="KEGG" id="vg:26683972"/>
<protein>
    <submittedName>
        <fullName evidence="1">Uncharacterized protein</fullName>
    </submittedName>
</protein>
<dbReference type="Proteomes" id="UP000201337">
    <property type="component" value="Segment"/>
</dbReference>
<name>A0A0N7CD01_9CAUD</name>